<organism evidence="1 2">
    <name type="scientific">Anaerococcus hydrogenalis ACS-025-V-Sch4</name>
    <dbReference type="NCBI Taxonomy" id="879306"/>
    <lineage>
        <taxon>Bacteria</taxon>
        <taxon>Bacillati</taxon>
        <taxon>Bacillota</taxon>
        <taxon>Tissierellia</taxon>
        <taxon>Tissierellales</taxon>
        <taxon>Peptoniphilaceae</taxon>
        <taxon>Anaerococcus</taxon>
    </lineage>
</organism>
<proteinExistence type="predicted"/>
<dbReference type="RefSeq" id="WP_004818073.1">
    <property type="nucleotide sequence ID" value="NZ_AEXN01000033.1"/>
</dbReference>
<dbReference type="AlphaFoldDB" id="F0H2B5"/>
<comment type="caution">
    <text evidence="1">The sequence shown here is derived from an EMBL/GenBank/DDBJ whole genome shotgun (WGS) entry which is preliminary data.</text>
</comment>
<sequence>MAFKRQKRQIIKFEFEYQGENKETKYLRYEIEHNNDLANKLIEIGKLDFEKSTNDEAKKALRKSFETILGYGSMDDIQAKVFEGDELLLTDYISIGNYLISEVDKANKELEKMFQAINSNNEVVDGIIVDEK</sequence>
<dbReference type="EMBL" id="AEXN01000033">
    <property type="protein sequence ID" value="EGC83359.1"/>
    <property type="molecule type" value="Genomic_DNA"/>
</dbReference>
<reference evidence="1 2" key="1">
    <citation type="submission" date="2011-01" db="EMBL/GenBank/DDBJ databases">
        <authorList>
            <person name="Durkin A.S."/>
            <person name="Madupu R."/>
            <person name="Torralba M."/>
            <person name="Gillis M."/>
            <person name="Methe B."/>
            <person name="Sutton G."/>
            <person name="Nelson K.E."/>
        </authorList>
    </citation>
    <scope>NUCLEOTIDE SEQUENCE [LARGE SCALE GENOMIC DNA]</scope>
    <source>
        <strain evidence="1 2">ACS-025-V-Sch4</strain>
    </source>
</reference>
<dbReference type="Proteomes" id="UP000005277">
    <property type="component" value="Unassembled WGS sequence"/>
</dbReference>
<protein>
    <submittedName>
        <fullName evidence="1">Uncharacterized protein</fullName>
    </submittedName>
</protein>
<name>F0H2B5_9FIRM</name>
<dbReference type="OrthoDB" id="1690771at2"/>
<evidence type="ECO:0000313" key="1">
    <source>
        <dbReference type="EMBL" id="EGC83359.1"/>
    </source>
</evidence>
<accession>F0H2B5</accession>
<keyword evidence="2" id="KW-1185">Reference proteome</keyword>
<evidence type="ECO:0000313" key="2">
    <source>
        <dbReference type="Proteomes" id="UP000005277"/>
    </source>
</evidence>
<gene>
    <name evidence="1" type="ORF">HMPREF9246_0275</name>
</gene>